<dbReference type="InterPro" id="IPR000644">
    <property type="entry name" value="CBS_dom"/>
</dbReference>
<dbReference type="EMBL" id="QLOE01000011">
    <property type="protein sequence ID" value="RAO78596.1"/>
    <property type="molecule type" value="Genomic_DNA"/>
</dbReference>
<dbReference type="InterPro" id="IPR051257">
    <property type="entry name" value="Diverse_CBS-Domain"/>
</dbReference>
<dbReference type="PANTHER" id="PTHR43080:SF2">
    <property type="entry name" value="CBS DOMAIN-CONTAINING PROTEIN"/>
    <property type="match status" value="1"/>
</dbReference>
<dbReference type="PANTHER" id="PTHR43080">
    <property type="entry name" value="CBS DOMAIN-CONTAINING PROTEIN CBSX3, MITOCHONDRIAL"/>
    <property type="match status" value="1"/>
</dbReference>
<feature type="domain" description="CBS" evidence="3">
    <location>
        <begin position="104"/>
        <end position="157"/>
    </location>
</feature>
<keyword evidence="5" id="KW-1185">Reference proteome</keyword>
<organism evidence="4 5">
    <name type="scientific">Methanothermobacter tenebrarum</name>
    <dbReference type="NCBI Taxonomy" id="680118"/>
    <lineage>
        <taxon>Archaea</taxon>
        <taxon>Methanobacteriati</taxon>
        <taxon>Methanobacteriota</taxon>
        <taxon>Methanomada group</taxon>
        <taxon>Methanobacteria</taxon>
        <taxon>Methanobacteriales</taxon>
        <taxon>Methanobacteriaceae</taxon>
        <taxon>Methanothermobacter</taxon>
    </lineage>
</organism>
<dbReference type="SUPFAM" id="SSF54631">
    <property type="entry name" value="CBS-domain pair"/>
    <property type="match status" value="1"/>
</dbReference>
<dbReference type="CDD" id="cd04586">
    <property type="entry name" value="CBS_pair_BON_assoc"/>
    <property type="match status" value="1"/>
</dbReference>
<dbReference type="AlphaFoldDB" id="A0A328PG36"/>
<dbReference type="Proteomes" id="UP000249782">
    <property type="component" value="Unassembled WGS sequence"/>
</dbReference>
<feature type="domain" description="CBS" evidence="3">
    <location>
        <begin position="7"/>
        <end position="64"/>
    </location>
</feature>
<comment type="caution">
    <text evidence="4">The sequence shown here is derived from an EMBL/GenBank/DDBJ whole genome shotgun (WGS) entry which is preliminary data.</text>
</comment>
<evidence type="ECO:0000256" key="2">
    <source>
        <dbReference type="PROSITE-ProRule" id="PRU00703"/>
    </source>
</evidence>
<keyword evidence="1 2" id="KW-0129">CBS domain</keyword>
<sequence>MKVEDAMQKNVITIKNDMKIEEAARILRENKISGAPVIDKKNRLVGMLSEGDIIRLLEVHSPKLNLILPSPLDLIELPIRMKHEYDEIVKGIKKASLTLVDEIMTRKLITVKPDQSISDAAELMDKHKIKRLPVVDDEGNLIGIITRGDIIGALVKT</sequence>
<evidence type="ECO:0000313" key="4">
    <source>
        <dbReference type="EMBL" id="RAO78596.1"/>
    </source>
</evidence>
<evidence type="ECO:0000259" key="3">
    <source>
        <dbReference type="PROSITE" id="PS51371"/>
    </source>
</evidence>
<name>A0A328PG36_9EURY</name>
<dbReference type="InterPro" id="IPR046342">
    <property type="entry name" value="CBS_dom_sf"/>
</dbReference>
<evidence type="ECO:0000256" key="1">
    <source>
        <dbReference type="ARBA" id="ARBA00023122"/>
    </source>
</evidence>
<dbReference type="Pfam" id="PF00571">
    <property type="entry name" value="CBS"/>
    <property type="match status" value="2"/>
</dbReference>
<proteinExistence type="predicted"/>
<dbReference type="PROSITE" id="PS51371">
    <property type="entry name" value="CBS"/>
    <property type="match status" value="2"/>
</dbReference>
<accession>A0A328PG36</accession>
<protein>
    <submittedName>
        <fullName evidence="4">CBS domain-containing protein</fullName>
    </submittedName>
</protein>
<dbReference type="SMART" id="SM00116">
    <property type="entry name" value="CBS"/>
    <property type="match status" value="2"/>
</dbReference>
<dbReference type="Gene3D" id="3.10.580.10">
    <property type="entry name" value="CBS-domain"/>
    <property type="match status" value="1"/>
</dbReference>
<evidence type="ECO:0000313" key="5">
    <source>
        <dbReference type="Proteomes" id="UP000249782"/>
    </source>
</evidence>
<gene>
    <name evidence="4" type="ORF">DPC56_07485</name>
</gene>
<reference evidence="4 5" key="1">
    <citation type="submission" date="2018-06" db="EMBL/GenBank/DDBJ databases">
        <title>Draft genome sequence of hyperthermophilic methanogen Methanothermobacter tenebrarum sp. MCM-B 1447.</title>
        <authorList>
            <person name="Pore S.D."/>
            <person name="Dagar S."/>
            <person name="Dhakephalkar P.K."/>
        </authorList>
    </citation>
    <scope>NUCLEOTIDE SEQUENCE [LARGE SCALE GENOMIC DNA]</scope>
    <source>
        <strain evidence="4 5">MCM B 1447</strain>
    </source>
</reference>